<sequence>MPVKYEIAEVIRQKKSRYCRAIDTKQWDQLVQLAYADADLTFYDPGGSVSTSGRTRLSFASPRDFTRFLSQAFANAHTLHQVGEGDLEQVAPNEVEAIWGMEDQIVVDIAGLTFSIRGGGYYHETWRERDGDWFLKSLKLRRTYWHPSFGAKVLLTLQRLLG</sequence>
<dbReference type="Pfam" id="PF13577">
    <property type="entry name" value="SnoaL_4"/>
    <property type="match status" value="1"/>
</dbReference>
<organism evidence="2 3">
    <name type="scientific">Cladophialophora immunda</name>
    <dbReference type="NCBI Taxonomy" id="569365"/>
    <lineage>
        <taxon>Eukaryota</taxon>
        <taxon>Fungi</taxon>
        <taxon>Dikarya</taxon>
        <taxon>Ascomycota</taxon>
        <taxon>Pezizomycotina</taxon>
        <taxon>Eurotiomycetes</taxon>
        <taxon>Chaetothyriomycetidae</taxon>
        <taxon>Chaetothyriales</taxon>
        <taxon>Herpotrichiellaceae</taxon>
        <taxon>Cladophialophora</taxon>
    </lineage>
</organism>
<dbReference type="VEuPathDB" id="FungiDB:PV07_08785"/>
<name>A0A0D2CPW4_9EURO</name>
<evidence type="ECO:0000313" key="2">
    <source>
        <dbReference type="EMBL" id="KIW25619.1"/>
    </source>
</evidence>
<accession>A0A0D2CPW4</accession>
<gene>
    <name evidence="2" type="ORF">PV07_08785</name>
</gene>
<dbReference type="SUPFAM" id="SSF54427">
    <property type="entry name" value="NTF2-like"/>
    <property type="match status" value="1"/>
</dbReference>
<dbReference type="Proteomes" id="UP000054466">
    <property type="component" value="Unassembled WGS sequence"/>
</dbReference>
<evidence type="ECO:0000313" key="3">
    <source>
        <dbReference type="Proteomes" id="UP000054466"/>
    </source>
</evidence>
<dbReference type="InterPro" id="IPR032710">
    <property type="entry name" value="NTF2-like_dom_sf"/>
</dbReference>
<proteinExistence type="predicted"/>
<dbReference type="RefSeq" id="XP_016245835.1">
    <property type="nucleotide sequence ID" value="XM_016395979.1"/>
</dbReference>
<feature type="domain" description="SnoaL-like" evidence="1">
    <location>
        <begin position="10"/>
        <end position="138"/>
    </location>
</feature>
<reference evidence="2 3" key="1">
    <citation type="submission" date="2015-01" db="EMBL/GenBank/DDBJ databases">
        <title>The Genome Sequence of Cladophialophora immunda CBS83496.</title>
        <authorList>
            <consortium name="The Broad Institute Genomics Platform"/>
            <person name="Cuomo C."/>
            <person name="de Hoog S."/>
            <person name="Gorbushina A."/>
            <person name="Stielow B."/>
            <person name="Teixiera M."/>
            <person name="Abouelleil A."/>
            <person name="Chapman S.B."/>
            <person name="Priest M."/>
            <person name="Young S.K."/>
            <person name="Wortman J."/>
            <person name="Nusbaum C."/>
            <person name="Birren B."/>
        </authorList>
    </citation>
    <scope>NUCLEOTIDE SEQUENCE [LARGE SCALE GENOMIC DNA]</scope>
    <source>
        <strain evidence="2 3">CBS 83496</strain>
    </source>
</reference>
<protein>
    <recommendedName>
        <fullName evidence="1">SnoaL-like domain-containing protein</fullName>
    </recommendedName>
</protein>
<dbReference type="EMBL" id="KN847044">
    <property type="protein sequence ID" value="KIW25619.1"/>
    <property type="molecule type" value="Genomic_DNA"/>
</dbReference>
<keyword evidence="3" id="KW-1185">Reference proteome</keyword>
<dbReference type="Gene3D" id="3.10.450.50">
    <property type="match status" value="1"/>
</dbReference>
<dbReference type="GeneID" id="27347979"/>
<dbReference type="AlphaFoldDB" id="A0A0D2CPW4"/>
<dbReference type="HOGENOM" id="CLU_106738_11_0_1"/>
<dbReference type="OrthoDB" id="4456362at2759"/>
<evidence type="ECO:0000259" key="1">
    <source>
        <dbReference type="Pfam" id="PF13577"/>
    </source>
</evidence>
<dbReference type="InterPro" id="IPR037401">
    <property type="entry name" value="SnoaL-like"/>
</dbReference>